<dbReference type="Proteomes" id="UP001155604">
    <property type="component" value="Unassembled WGS sequence"/>
</dbReference>
<dbReference type="InterPro" id="IPR039506">
    <property type="entry name" value="SPOB_a"/>
</dbReference>
<evidence type="ECO:0000256" key="3">
    <source>
        <dbReference type="ARBA" id="ARBA00012438"/>
    </source>
</evidence>
<comment type="catalytic activity">
    <reaction evidence="1">
        <text>ATP + protein L-histidine = ADP + protein N-phospho-L-histidine.</text>
        <dbReference type="EC" id="2.7.13.3"/>
    </reaction>
</comment>
<keyword evidence="5" id="KW-0597">Phosphoprotein</keyword>
<feature type="domain" description="Histidine kinase" evidence="15">
    <location>
        <begin position="422"/>
        <end position="530"/>
    </location>
</feature>
<keyword evidence="13 14" id="KW-0472">Membrane</keyword>
<evidence type="ECO:0000256" key="9">
    <source>
        <dbReference type="ARBA" id="ARBA00022777"/>
    </source>
</evidence>
<protein>
    <recommendedName>
        <fullName evidence="3">histidine kinase</fullName>
        <ecNumber evidence="3">2.7.13.3</ecNumber>
    </recommendedName>
</protein>
<dbReference type="PRINTS" id="PR00344">
    <property type="entry name" value="BCTRLSENSOR"/>
</dbReference>
<dbReference type="InterPro" id="IPR016120">
    <property type="entry name" value="Sig_transdc_His_kin_SpoOB"/>
</dbReference>
<evidence type="ECO:0000256" key="10">
    <source>
        <dbReference type="ARBA" id="ARBA00022840"/>
    </source>
</evidence>
<dbReference type="InterPro" id="IPR004358">
    <property type="entry name" value="Sig_transdc_His_kin-like_C"/>
</dbReference>
<keyword evidence="10" id="KW-0067">ATP-binding</keyword>
<dbReference type="PROSITE" id="PS50109">
    <property type="entry name" value="HIS_KIN"/>
    <property type="match status" value="1"/>
</dbReference>
<evidence type="ECO:0000256" key="8">
    <source>
        <dbReference type="ARBA" id="ARBA00022741"/>
    </source>
</evidence>
<dbReference type="Gene3D" id="3.30.565.10">
    <property type="entry name" value="Histidine kinase-like ATPase, C-terminal domain"/>
    <property type="match status" value="1"/>
</dbReference>
<keyword evidence="17" id="KW-1185">Reference proteome</keyword>
<dbReference type="GO" id="GO:0005524">
    <property type="term" value="F:ATP binding"/>
    <property type="evidence" value="ECO:0007669"/>
    <property type="project" value="UniProtKB-KW"/>
</dbReference>
<gene>
    <name evidence="16" type="ORF">NE536_05355</name>
</gene>
<dbReference type="SUPFAM" id="SSF55874">
    <property type="entry name" value="ATPase domain of HSP90 chaperone/DNA topoisomerase II/histidine kinase"/>
    <property type="match status" value="1"/>
</dbReference>
<keyword evidence="7 14" id="KW-0812">Transmembrane</keyword>
<dbReference type="AlphaFoldDB" id="A0A9X2WT87"/>
<dbReference type="EC" id="2.7.13.3" evidence="3"/>
<dbReference type="Pfam" id="PF17203">
    <property type="entry name" value="sCache_3_2"/>
    <property type="match status" value="1"/>
</dbReference>
<keyword evidence="11 14" id="KW-1133">Transmembrane helix</keyword>
<dbReference type="PANTHER" id="PTHR44936">
    <property type="entry name" value="SENSOR PROTEIN CREC"/>
    <property type="match status" value="1"/>
</dbReference>
<feature type="transmembrane region" description="Helical" evidence="14">
    <location>
        <begin position="173"/>
        <end position="192"/>
    </location>
</feature>
<dbReference type="InterPro" id="IPR029151">
    <property type="entry name" value="Sensor-like_sf"/>
</dbReference>
<dbReference type="SUPFAM" id="SSF103190">
    <property type="entry name" value="Sensory domain-like"/>
    <property type="match status" value="1"/>
</dbReference>
<dbReference type="Gene3D" id="1.10.287.130">
    <property type="match status" value="1"/>
</dbReference>
<reference evidence="16" key="1">
    <citation type="journal article" date="2023" name="Int. J. Syst. Evol. Microbiol.">
        <title>&lt;i&gt;Shewanella septentrionalis&lt;/i&gt; sp. nov. and &lt;i&gt;Shewanella holmiensis&lt;/i&gt; sp. nov., isolated from Baltic Sea water and sediments.</title>
        <authorList>
            <person name="Martin-Rodriguez A.J."/>
            <person name="Thorell K."/>
            <person name="Joffre E."/>
            <person name="Jensie-Markopoulos S."/>
            <person name="Moore E.R.B."/>
            <person name="Sjoling A."/>
        </authorList>
    </citation>
    <scope>NUCLEOTIDE SEQUENCE</scope>
    <source>
        <strain evidence="16">SP1W3</strain>
    </source>
</reference>
<keyword evidence="8" id="KW-0547">Nucleotide-binding</keyword>
<proteinExistence type="predicted"/>
<dbReference type="PANTHER" id="PTHR44936:SF9">
    <property type="entry name" value="SENSOR PROTEIN CREC"/>
    <property type="match status" value="1"/>
</dbReference>
<dbReference type="SMART" id="SM00387">
    <property type="entry name" value="HATPase_c"/>
    <property type="match status" value="1"/>
</dbReference>
<organism evidence="16 17">
    <name type="scientific">Shewanella septentrionalis</name>
    <dbReference type="NCBI Taxonomy" id="2952223"/>
    <lineage>
        <taxon>Bacteria</taxon>
        <taxon>Pseudomonadati</taxon>
        <taxon>Pseudomonadota</taxon>
        <taxon>Gammaproteobacteria</taxon>
        <taxon>Alteromonadales</taxon>
        <taxon>Shewanellaceae</taxon>
        <taxon>Shewanella</taxon>
    </lineage>
</organism>
<dbReference type="GO" id="GO:0005886">
    <property type="term" value="C:plasma membrane"/>
    <property type="evidence" value="ECO:0007669"/>
    <property type="project" value="UniProtKB-SubCell"/>
</dbReference>
<dbReference type="InterPro" id="IPR005467">
    <property type="entry name" value="His_kinase_dom"/>
</dbReference>
<evidence type="ECO:0000256" key="12">
    <source>
        <dbReference type="ARBA" id="ARBA00023012"/>
    </source>
</evidence>
<evidence type="ECO:0000256" key="7">
    <source>
        <dbReference type="ARBA" id="ARBA00022692"/>
    </source>
</evidence>
<evidence type="ECO:0000313" key="16">
    <source>
        <dbReference type="EMBL" id="MCT7944789.1"/>
    </source>
</evidence>
<dbReference type="InterPro" id="IPR050980">
    <property type="entry name" value="2C_sensor_his_kinase"/>
</dbReference>
<dbReference type="InterPro" id="IPR003594">
    <property type="entry name" value="HATPase_dom"/>
</dbReference>
<dbReference type="RefSeq" id="WP_261272035.1">
    <property type="nucleotide sequence ID" value="NZ_JAMTCC010000007.1"/>
</dbReference>
<dbReference type="InterPro" id="IPR035965">
    <property type="entry name" value="PAS-like_dom_sf"/>
</dbReference>
<dbReference type="InterPro" id="IPR036890">
    <property type="entry name" value="HATPase_C_sf"/>
</dbReference>
<evidence type="ECO:0000256" key="11">
    <source>
        <dbReference type="ARBA" id="ARBA00022989"/>
    </source>
</evidence>
<name>A0A9X2WT87_9GAMM</name>
<dbReference type="Gene3D" id="3.30.450.20">
    <property type="entry name" value="PAS domain"/>
    <property type="match status" value="2"/>
</dbReference>
<evidence type="ECO:0000256" key="13">
    <source>
        <dbReference type="ARBA" id="ARBA00023136"/>
    </source>
</evidence>
<dbReference type="SUPFAM" id="SSF55890">
    <property type="entry name" value="Sporulation response regulatory protein Spo0B"/>
    <property type="match status" value="1"/>
</dbReference>
<evidence type="ECO:0000256" key="1">
    <source>
        <dbReference type="ARBA" id="ARBA00000085"/>
    </source>
</evidence>
<keyword evidence="6" id="KW-0808">Transferase</keyword>
<comment type="caution">
    <text evidence="16">The sequence shown here is derived from an EMBL/GenBank/DDBJ whole genome shotgun (WGS) entry which is preliminary data.</text>
</comment>
<dbReference type="SUPFAM" id="SSF55785">
    <property type="entry name" value="PYP-like sensor domain (PAS domain)"/>
    <property type="match status" value="1"/>
</dbReference>
<evidence type="ECO:0000256" key="2">
    <source>
        <dbReference type="ARBA" id="ARBA00004651"/>
    </source>
</evidence>
<feature type="transmembrane region" description="Helical" evidence="14">
    <location>
        <begin position="149"/>
        <end position="166"/>
    </location>
</feature>
<sequence>MRRPKRLETWLISGVTCLSLLLCALFGGISYQILSRSITEQSGAKALGLAHAVATRADVITVLQTGHSSPQLLAAIEGIRLASKADFIVVGDTHKYRIVHPDSDKIGKKMEGGDSQAALEGESYISEAQGSLGRSIRGKVPVFDEQSQIIGLVSVGFLSQSVGALIDKRIPEIIMTVLGVLLMGVLVAFWMGRQVREMLFGLQPAEIGRLFVEQDAILNTVRMGVVALDADGRIRKLNQRAREILALSPTCQPNTLMLSDLLPQHADFLLTNQNKTIRGFELFANEQWLVMSRVPFQVRDQNDGLLLTMRPADEIERLSQQLAKVQEFAEMLRVQTHDYSNKLHTLGALLQLKAYDKAVEFIGQESQGWQAQIHLLLSQIHEPTIAGLLLGKYHKAKELNIEFQISPDSQLSDVQDAIMLERMVSIMGNLIDNAIEAVHRANNHKPRRVVVTLDETASNLIFDVEDSGDGISKTEYSTIFDPDYSSKQGAQHGVGMYIVNTYLCACHGSLEFADSDLGGARFSVYIPTKPLPEVGTV</sequence>
<dbReference type="Pfam" id="PF02518">
    <property type="entry name" value="HATPase_c"/>
    <property type="match status" value="1"/>
</dbReference>
<keyword evidence="12" id="KW-0902">Two-component regulatory system</keyword>
<keyword evidence="4" id="KW-1003">Cell membrane</keyword>
<dbReference type="InterPro" id="IPR033463">
    <property type="entry name" value="sCache_3"/>
</dbReference>
<keyword evidence="9 16" id="KW-0418">Kinase</keyword>
<dbReference type="EMBL" id="JAMTCC010000007">
    <property type="protein sequence ID" value="MCT7944789.1"/>
    <property type="molecule type" value="Genomic_DNA"/>
</dbReference>
<evidence type="ECO:0000256" key="5">
    <source>
        <dbReference type="ARBA" id="ARBA00022553"/>
    </source>
</evidence>
<evidence type="ECO:0000313" key="17">
    <source>
        <dbReference type="Proteomes" id="UP001155604"/>
    </source>
</evidence>
<evidence type="ECO:0000256" key="4">
    <source>
        <dbReference type="ARBA" id="ARBA00022475"/>
    </source>
</evidence>
<evidence type="ECO:0000259" key="15">
    <source>
        <dbReference type="PROSITE" id="PS50109"/>
    </source>
</evidence>
<dbReference type="Pfam" id="PF14689">
    <property type="entry name" value="SPOB_a"/>
    <property type="match status" value="1"/>
</dbReference>
<dbReference type="GO" id="GO:0000155">
    <property type="term" value="F:phosphorelay sensor kinase activity"/>
    <property type="evidence" value="ECO:0007669"/>
    <property type="project" value="InterPro"/>
</dbReference>
<evidence type="ECO:0000256" key="6">
    <source>
        <dbReference type="ARBA" id="ARBA00022679"/>
    </source>
</evidence>
<accession>A0A9X2WT87</accession>
<evidence type="ECO:0000256" key="14">
    <source>
        <dbReference type="SAM" id="Phobius"/>
    </source>
</evidence>
<comment type="subcellular location">
    <subcellularLocation>
        <location evidence="2">Cell membrane</location>
        <topology evidence="2">Multi-pass membrane protein</topology>
    </subcellularLocation>
</comment>